<dbReference type="EMBL" id="NGMO01000013">
    <property type="protein sequence ID" value="OTP06705.1"/>
    <property type="molecule type" value="Genomic_DNA"/>
</dbReference>
<dbReference type="Pfam" id="PF14355">
    <property type="entry name" value="Abi_C"/>
    <property type="match status" value="1"/>
</dbReference>
<evidence type="ECO:0000313" key="3">
    <source>
        <dbReference type="Proteomes" id="UP000194933"/>
    </source>
</evidence>
<gene>
    <name evidence="2" type="ORF">A5844_002743</name>
</gene>
<protein>
    <recommendedName>
        <fullName evidence="1">Abortive infection protein-like C-terminal domain-containing protein</fullName>
    </recommendedName>
</protein>
<sequence>MFIELNIDSKDNLSAQTNNEIKKILSSLNQIVDGINNLRNEKGVGHGKGKKFKELPARYAYLVASSSATLVRFVWDTYEFLYPDNK</sequence>
<evidence type="ECO:0000259" key="1">
    <source>
        <dbReference type="Pfam" id="PF14355"/>
    </source>
</evidence>
<comment type="caution">
    <text evidence="2">The sequence shown here is derived from an EMBL/GenBank/DDBJ whole genome shotgun (WGS) entry which is preliminary data.</text>
</comment>
<proteinExistence type="predicted"/>
<dbReference type="InterPro" id="IPR026001">
    <property type="entry name" value="Abi-like_C"/>
</dbReference>
<dbReference type="AlphaFoldDB" id="A0A242JV91"/>
<reference evidence="2 3" key="1">
    <citation type="submission" date="2017-05" db="EMBL/GenBank/DDBJ databases">
        <title>The Genome Sequence of Enterococcus sp. 10A9_DIV0425.</title>
        <authorList>
            <consortium name="The Broad Institute Genomics Platform"/>
            <consortium name="The Broad Institute Genomic Center for Infectious Diseases"/>
            <person name="Earl A."/>
            <person name="Manson A."/>
            <person name="Schwartman J."/>
            <person name="Gilmore M."/>
            <person name="Abouelleil A."/>
            <person name="Cao P."/>
            <person name="Chapman S."/>
            <person name="Cusick C."/>
            <person name="Shea T."/>
            <person name="Young S."/>
            <person name="Neafsey D."/>
            <person name="Nusbaum C."/>
            <person name="Birren B."/>
        </authorList>
    </citation>
    <scope>NUCLEOTIDE SEQUENCE [LARGE SCALE GENOMIC DNA]</scope>
    <source>
        <strain evidence="2 3">10A9_DIV0425</strain>
    </source>
</reference>
<keyword evidence="3" id="KW-1185">Reference proteome</keyword>
<accession>A0A242JV91</accession>
<feature type="domain" description="Abortive infection protein-like C-terminal" evidence="1">
    <location>
        <begin position="4"/>
        <end position="76"/>
    </location>
</feature>
<evidence type="ECO:0000313" key="2">
    <source>
        <dbReference type="EMBL" id="OTP06705.1"/>
    </source>
</evidence>
<dbReference type="Proteomes" id="UP000194933">
    <property type="component" value="Unassembled WGS sequence"/>
</dbReference>
<name>A0A242JV91_9ENTE</name>
<organism evidence="2 3">
    <name type="scientific">Candidatus Enterococcus wittei</name>
    <dbReference type="NCBI Taxonomy" id="1987383"/>
    <lineage>
        <taxon>Bacteria</taxon>
        <taxon>Bacillati</taxon>
        <taxon>Bacillota</taxon>
        <taxon>Bacilli</taxon>
        <taxon>Lactobacillales</taxon>
        <taxon>Enterococcaceae</taxon>
        <taxon>Enterococcus</taxon>
    </lineage>
</organism>